<dbReference type="SUPFAM" id="SSF103473">
    <property type="entry name" value="MFS general substrate transporter"/>
    <property type="match status" value="1"/>
</dbReference>
<keyword evidence="2" id="KW-1003">Cell membrane</keyword>
<sequence>MKTGKYRYVVAGLLFTAGAINYMDRAALGIVAPIVSKTLDLSPSQLGIIFSSFFIGYSIFSFLGGYFADKWGTVRVFTYAMGLWSLFCGLTAAATGFVSLLLLLCRVFFGIGEGPMSSNTNRTISNWFPRHETSTMIGFTFSGQTLGNAVAGPIVGLIAYAFDWRTSFIVIAVLGFLWLVVWCIFVTDKPADNTRVQADERRLIDESCAVAEAANVEDDGMTLGAYLRRPSTLALGAGLFAVNYTQYVFISWLPSYLTNVLHLDLKEMSIITSIPWICGAIGYFGSGLIGDWIYRRMDDPVKARKLVATIPLALSVVAVLSITSATSLAAAVGLIAAALLFLTGSCQAIWAIQHEILPLHRQGGVGGFIHFLSNLSGIIGPALTGFLIQYFGGYHSAFLFGALIDFTGVIAMVLFVHNRRASELGIASHSAR</sequence>
<evidence type="ECO:0000256" key="5">
    <source>
        <dbReference type="ARBA" id="ARBA00023136"/>
    </source>
</evidence>
<comment type="caution">
    <text evidence="8">The sequence shown here is derived from an EMBL/GenBank/DDBJ whole genome shotgun (WGS) entry which is preliminary data.</text>
</comment>
<dbReference type="Gene3D" id="1.20.1250.20">
    <property type="entry name" value="MFS general substrate transporter like domains"/>
    <property type="match status" value="2"/>
</dbReference>
<proteinExistence type="predicted"/>
<feature type="transmembrane region" description="Helical" evidence="6">
    <location>
        <begin position="364"/>
        <end position="391"/>
    </location>
</feature>
<dbReference type="PROSITE" id="PS50850">
    <property type="entry name" value="MFS"/>
    <property type="match status" value="1"/>
</dbReference>
<reference evidence="9" key="1">
    <citation type="submission" date="2015-06" db="EMBL/GenBank/DDBJ databases">
        <title>Comparative genomics of Burkholderia leaf nodule symbionts.</title>
        <authorList>
            <person name="Carlier A."/>
            <person name="Eberl L."/>
            <person name="Pinto-Carbo M."/>
        </authorList>
    </citation>
    <scope>NUCLEOTIDE SEQUENCE [LARGE SCALE GENOMIC DNA]</scope>
    <source>
        <strain evidence="9">UZHbot4</strain>
    </source>
</reference>
<feature type="transmembrane region" description="Helical" evidence="6">
    <location>
        <begin position="233"/>
        <end position="253"/>
    </location>
</feature>
<dbReference type="RefSeq" id="WP_050452125.1">
    <property type="nucleotide sequence ID" value="NZ_LFJJ01000009.1"/>
</dbReference>
<evidence type="ECO:0000256" key="2">
    <source>
        <dbReference type="ARBA" id="ARBA00022475"/>
    </source>
</evidence>
<dbReference type="Proteomes" id="UP000036959">
    <property type="component" value="Unassembled WGS sequence"/>
</dbReference>
<name>A0A0L0MGS9_9BURK</name>
<dbReference type="GO" id="GO:0005886">
    <property type="term" value="C:plasma membrane"/>
    <property type="evidence" value="ECO:0007669"/>
    <property type="project" value="UniProtKB-SubCell"/>
</dbReference>
<dbReference type="PANTHER" id="PTHR11662">
    <property type="entry name" value="SOLUTE CARRIER FAMILY 17"/>
    <property type="match status" value="1"/>
</dbReference>
<feature type="domain" description="Major facilitator superfamily (MFS) profile" evidence="7">
    <location>
        <begin position="10"/>
        <end position="420"/>
    </location>
</feature>
<evidence type="ECO:0000259" key="7">
    <source>
        <dbReference type="PROSITE" id="PS50850"/>
    </source>
</evidence>
<keyword evidence="5 6" id="KW-0472">Membrane</keyword>
<dbReference type="PATRIC" id="fig|242163.4.peg.6762"/>
<evidence type="ECO:0000256" key="3">
    <source>
        <dbReference type="ARBA" id="ARBA00022692"/>
    </source>
</evidence>
<evidence type="ECO:0000313" key="9">
    <source>
        <dbReference type="Proteomes" id="UP000036959"/>
    </source>
</evidence>
<dbReference type="InterPro" id="IPR000849">
    <property type="entry name" value="Sugar_P_transporter"/>
</dbReference>
<accession>A0A0L0MGS9</accession>
<dbReference type="PIRSF" id="PIRSF002808">
    <property type="entry name" value="Hexose_phosphate_transp"/>
    <property type="match status" value="1"/>
</dbReference>
<dbReference type="Pfam" id="PF07690">
    <property type="entry name" value="MFS_1"/>
    <property type="match status" value="1"/>
</dbReference>
<feature type="transmembrane region" description="Helical" evidence="6">
    <location>
        <begin position="397"/>
        <end position="416"/>
    </location>
</feature>
<evidence type="ECO:0000256" key="1">
    <source>
        <dbReference type="ARBA" id="ARBA00004651"/>
    </source>
</evidence>
<feature type="transmembrane region" description="Helical" evidence="6">
    <location>
        <begin position="306"/>
        <end position="325"/>
    </location>
</feature>
<dbReference type="InterPro" id="IPR036259">
    <property type="entry name" value="MFS_trans_sf"/>
</dbReference>
<comment type="subcellular location">
    <subcellularLocation>
        <location evidence="1">Cell membrane</location>
        <topology evidence="1">Multi-pass membrane protein</topology>
    </subcellularLocation>
</comment>
<dbReference type="InterPro" id="IPR050382">
    <property type="entry name" value="MFS_Na/Anion_cotransporter"/>
</dbReference>
<evidence type="ECO:0000256" key="4">
    <source>
        <dbReference type="ARBA" id="ARBA00022989"/>
    </source>
</evidence>
<organism evidence="8 9">
    <name type="scientific">Candidatus Burkholderia verschuerenii</name>
    <dbReference type="NCBI Taxonomy" id="242163"/>
    <lineage>
        <taxon>Bacteria</taxon>
        <taxon>Pseudomonadati</taxon>
        <taxon>Pseudomonadota</taxon>
        <taxon>Betaproteobacteria</taxon>
        <taxon>Burkholderiales</taxon>
        <taxon>Burkholderiaceae</taxon>
        <taxon>Burkholderia</taxon>
    </lineage>
</organism>
<feature type="transmembrane region" description="Helical" evidence="6">
    <location>
        <begin position="167"/>
        <end position="187"/>
    </location>
</feature>
<keyword evidence="9" id="KW-1185">Reference proteome</keyword>
<keyword evidence="4 6" id="KW-1133">Transmembrane helix</keyword>
<dbReference type="InterPro" id="IPR011701">
    <property type="entry name" value="MFS"/>
</dbReference>
<dbReference type="GO" id="GO:0022857">
    <property type="term" value="F:transmembrane transporter activity"/>
    <property type="evidence" value="ECO:0007669"/>
    <property type="project" value="InterPro"/>
</dbReference>
<feature type="transmembrane region" description="Helical" evidence="6">
    <location>
        <begin position="80"/>
        <end position="109"/>
    </location>
</feature>
<dbReference type="OrthoDB" id="8596007at2"/>
<feature type="transmembrane region" description="Helical" evidence="6">
    <location>
        <begin position="273"/>
        <end position="294"/>
    </location>
</feature>
<dbReference type="InterPro" id="IPR020846">
    <property type="entry name" value="MFS_dom"/>
</dbReference>
<dbReference type="PANTHER" id="PTHR11662:SF399">
    <property type="entry name" value="FI19708P1-RELATED"/>
    <property type="match status" value="1"/>
</dbReference>
<protein>
    <submittedName>
        <fullName evidence="8">D-galactonate transporter</fullName>
    </submittedName>
</protein>
<dbReference type="EMBL" id="LFJJ01000009">
    <property type="protein sequence ID" value="KND61902.1"/>
    <property type="molecule type" value="Genomic_DNA"/>
</dbReference>
<evidence type="ECO:0000256" key="6">
    <source>
        <dbReference type="SAM" id="Phobius"/>
    </source>
</evidence>
<dbReference type="CDD" id="cd17319">
    <property type="entry name" value="MFS_ExuT_GudP_like"/>
    <property type="match status" value="1"/>
</dbReference>
<gene>
    <name evidence="8" type="ORF">BVER_01494</name>
</gene>
<evidence type="ECO:0000313" key="8">
    <source>
        <dbReference type="EMBL" id="KND61902.1"/>
    </source>
</evidence>
<feature type="transmembrane region" description="Helical" evidence="6">
    <location>
        <begin position="45"/>
        <end position="68"/>
    </location>
</feature>
<feature type="transmembrane region" description="Helical" evidence="6">
    <location>
        <begin position="331"/>
        <end position="352"/>
    </location>
</feature>
<dbReference type="AlphaFoldDB" id="A0A0L0MGS9"/>
<keyword evidence="3 6" id="KW-0812">Transmembrane</keyword>